<dbReference type="GO" id="GO:0006508">
    <property type="term" value="P:proteolysis"/>
    <property type="evidence" value="ECO:0007669"/>
    <property type="project" value="UniProtKB-KW"/>
</dbReference>
<accession>A0A9C9EKR7</accession>
<evidence type="ECO:0000256" key="7">
    <source>
        <dbReference type="ARBA" id="ARBA00022801"/>
    </source>
</evidence>
<feature type="transmembrane region" description="Helical" evidence="10">
    <location>
        <begin position="34"/>
        <end position="56"/>
    </location>
</feature>
<dbReference type="PANTHER" id="PTHR36844:SF1">
    <property type="entry name" value="PROTEASE PRSW"/>
    <property type="match status" value="1"/>
</dbReference>
<dbReference type="Proteomes" id="UP000885826">
    <property type="component" value="Unassembled WGS sequence"/>
</dbReference>
<keyword evidence="6 10" id="KW-0812">Transmembrane</keyword>
<dbReference type="PIRSF" id="PIRSF016933">
    <property type="entry name" value="PrsW"/>
    <property type="match status" value="1"/>
</dbReference>
<evidence type="ECO:0000256" key="5">
    <source>
        <dbReference type="ARBA" id="ARBA00022670"/>
    </source>
</evidence>
<dbReference type="InterPro" id="IPR026898">
    <property type="entry name" value="PrsW"/>
</dbReference>
<keyword evidence="5" id="KW-0645">Protease</keyword>
<dbReference type="EMBL" id="DRIG01000014">
    <property type="protein sequence ID" value="HEC77700.1"/>
    <property type="molecule type" value="Genomic_DNA"/>
</dbReference>
<comment type="subcellular location">
    <subcellularLocation>
        <location evidence="1">Cell membrane</location>
        <topology evidence="1">Multi-pass membrane protein</topology>
    </subcellularLocation>
</comment>
<feature type="transmembrane region" description="Helical" evidence="10">
    <location>
        <begin position="168"/>
        <end position="186"/>
    </location>
</feature>
<sequence length="235" mass="26503">MVLILLAIALAPCFFLLWYFYHRDKYEPEPKKKIIKIFLIGALMVIPAGIIEIILIQGLNRISSGLLNIFISSFVIIAPTEEFLKFMAVKRWIYHSTEFDEVMDGIVYTVAASLGFATVENIFYVLQHGLSVGITRAFLAVPGHAFFGALMGYYIGRARFAGEKENQLLIKGLLLAIVLHGTYDFLIFTKTAFALLIIALIITLGFFVREDLKKAELQSRERLNQQNKENNSSTG</sequence>
<feature type="transmembrane region" description="Helical" evidence="10">
    <location>
        <begin position="192"/>
        <end position="208"/>
    </location>
</feature>
<evidence type="ECO:0000256" key="4">
    <source>
        <dbReference type="ARBA" id="ARBA00022475"/>
    </source>
</evidence>
<comment type="caution">
    <text evidence="11">The sequence shown here is derived from an EMBL/GenBank/DDBJ whole genome shotgun (WGS) entry which is preliminary data.</text>
</comment>
<evidence type="ECO:0000313" key="12">
    <source>
        <dbReference type="Proteomes" id="UP000885826"/>
    </source>
</evidence>
<evidence type="ECO:0000256" key="8">
    <source>
        <dbReference type="ARBA" id="ARBA00022989"/>
    </source>
</evidence>
<evidence type="ECO:0000256" key="3">
    <source>
        <dbReference type="ARBA" id="ARBA00018997"/>
    </source>
</evidence>
<protein>
    <recommendedName>
        <fullName evidence="3">Protease PrsW</fullName>
    </recommendedName>
</protein>
<evidence type="ECO:0000256" key="10">
    <source>
        <dbReference type="SAM" id="Phobius"/>
    </source>
</evidence>
<evidence type="ECO:0000256" key="9">
    <source>
        <dbReference type="ARBA" id="ARBA00023136"/>
    </source>
</evidence>
<name>A0A9C9EKR7_UNCW3</name>
<organism evidence="11 12">
    <name type="scientific">candidate division WOR-3 bacterium</name>
    <dbReference type="NCBI Taxonomy" id="2052148"/>
    <lineage>
        <taxon>Bacteria</taxon>
        <taxon>Bacteria division WOR-3</taxon>
    </lineage>
</organism>
<keyword evidence="9 10" id="KW-0472">Membrane</keyword>
<evidence type="ECO:0000256" key="6">
    <source>
        <dbReference type="ARBA" id="ARBA00022692"/>
    </source>
</evidence>
<comment type="similarity">
    <text evidence="2">Belongs to the protease PrsW family.</text>
</comment>
<dbReference type="GO" id="GO:0005886">
    <property type="term" value="C:plasma membrane"/>
    <property type="evidence" value="ECO:0007669"/>
    <property type="project" value="UniProtKB-SubCell"/>
</dbReference>
<keyword evidence="7" id="KW-0378">Hydrolase</keyword>
<evidence type="ECO:0000256" key="2">
    <source>
        <dbReference type="ARBA" id="ARBA00009165"/>
    </source>
</evidence>
<keyword evidence="4" id="KW-1003">Cell membrane</keyword>
<dbReference type="GO" id="GO:0008237">
    <property type="term" value="F:metallopeptidase activity"/>
    <property type="evidence" value="ECO:0007669"/>
    <property type="project" value="UniProtKB-KW"/>
</dbReference>
<proteinExistence type="inferred from homology"/>
<feature type="transmembrane region" description="Helical" evidence="10">
    <location>
        <begin position="6"/>
        <end position="22"/>
    </location>
</feature>
<feature type="transmembrane region" description="Helical" evidence="10">
    <location>
        <begin position="137"/>
        <end position="156"/>
    </location>
</feature>
<gene>
    <name evidence="11" type="ORF">ENI34_00980</name>
</gene>
<feature type="transmembrane region" description="Helical" evidence="10">
    <location>
        <begin position="62"/>
        <end position="84"/>
    </location>
</feature>
<dbReference type="PANTHER" id="PTHR36844">
    <property type="entry name" value="PROTEASE PRSW"/>
    <property type="match status" value="1"/>
</dbReference>
<reference evidence="11" key="1">
    <citation type="journal article" date="2020" name="mSystems">
        <title>Genome- and Community-Level Interaction Insights into Carbon Utilization and Element Cycling Functions of Hydrothermarchaeota in Hydrothermal Sediment.</title>
        <authorList>
            <person name="Zhou Z."/>
            <person name="Liu Y."/>
            <person name="Xu W."/>
            <person name="Pan J."/>
            <person name="Luo Z.H."/>
            <person name="Li M."/>
        </authorList>
    </citation>
    <scope>NUCLEOTIDE SEQUENCE</scope>
    <source>
        <strain evidence="11">HyVt-388</strain>
    </source>
</reference>
<keyword evidence="11" id="KW-0482">Metalloprotease</keyword>
<feature type="transmembrane region" description="Helical" evidence="10">
    <location>
        <begin position="105"/>
        <end position="125"/>
    </location>
</feature>
<evidence type="ECO:0000256" key="1">
    <source>
        <dbReference type="ARBA" id="ARBA00004651"/>
    </source>
</evidence>
<keyword evidence="8 10" id="KW-1133">Transmembrane helix</keyword>
<dbReference type="InterPro" id="IPR023596">
    <property type="entry name" value="Peptidase_PrsW_arch/bac"/>
</dbReference>
<dbReference type="AlphaFoldDB" id="A0A9C9EKR7"/>
<dbReference type="Pfam" id="PF13367">
    <property type="entry name" value="PrsW-protease"/>
    <property type="match status" value="1"/>
</dbReference>
<evidence type="ECO:0000313" key="11">
    <source>
        <dbReference type="EMBL" id="HEC77700.1"/>
    </source>
</evidence>